<keyword evidence="4" id="KW-0547">Nucleotide-binding</keyword>
<evidence type="ECO:0000256" key="11">
    <source>
        <dbReference type="ARBA" id="ARBA00048781"/>
    </source>
</evidence>
<evidence type="ECO:0000256" key="2">
    <source>
        <dbReference type="ARBA" id="ARBA00001946"/>
    </source>
</evidence>
<evidence type="ECO:0000256" key="6">
    <source>
        <dbReference type="ARBA" id="ARBA00022842"/>
    </source>
</evidence>
<evidence type="ECO:0000313" key="13">
    <source>
        <dbReference type="EMBL" id="SEO83965.1"/>
    </source>
</evidence>
<dbReference type="NCBIfam" id="NF002850">
    <property type="entry name" value="PRK03114.1"/>
    <property type="match status" value="1"/>
</dbReference>
<accession>A0A1H8SZL6</accession>
<evidence type="ECO:0000256" key="10">
    <source>
        <dbReference type="ARBA" id="ARBA00048174"/>
    </source>
</evidence>
<evidence type="ECO:0000256" key="4">
    <source>
        <dbReference type="ARBA" id="ARBA00022741"/>
    </source>
</evidence>
<evidence type="ECO:0000256" key="9">
    <source>
        <dbReference type="ARBA" id="ARBA00038901"/>
    </source>
</evidence>
<dbReference type="Pfam" id="PF01931">
    <property type="entry name" value="NTPase_I-T"/>
    <property type="match status" value="1"/>
</dbReference>
<feature type="domain" description="Non-canonical purine NTP phosphatase/PRRC1" evidence="12">
    <location>
        <begin position="8"/>
        <end position="158"/>
    </location>
</feature>
<name>A0A1H8SZL6_9BACI</name>
<dbReference type="GO" id="GO:0009117">
    <property type="term" value="P:nucleotide metabolic process"/>
    <property type="evidence" value="ECO:0007669"/>
    <property type="project" value="UniProtKB-KW"/>
</dbReference>
<sequence length="172" mass="18916">MTNKIVVGSYNQAKINAVASIFKDFHIKSQDAPSHVASQPFSDQETIQGAINRAKYCQNSNKGAIGIGLEGGVMRLKNQLFLCNWGALVDQEEQLYIAGGARVPVPEKVAEALEKGEELGTVMRRYTGELNVSQNAGAIGVFTNNMLSRQAMFEHVVIQLKGQYEIKNQISW</sequence>
<evidence type="ECO:0000256" key="3">
    <source>
        <dbReference type="ARBA" id="ARBA00022723"/>
    </source>
</evidence>
<dbReference type="RefSeq" id="WP_091499972.1">
    <property type="nucleotide sequence ID" value="NZ_FODJ01000014.1"/>
</dbReference>
<keyword evidence="3" id="KW-0479">Metal-binding</keyword>
<dbReference type="GO" id="GO:0000166">
    <property type="term" value="F:nucleotide binding"/>
    <property type="evidence" value="ECO:0007669"/>
    <property type="project" value="UniProtKB-KW"/>
</dbReference>
<dbReference type="InterPro" id="IPR050299">
    <property type="entry name" value="YjjX_NTPase"/>
</dbReference>
<keyword evidence="8" id="KW-0464">Manganese</keyword>
<protein>
    <recommendedName>
        <fullName evidence="9">inosine/xanthosine triphosphatase</fullName>
        <ecNumber evidence="9">3.6.1.73</ecNumber>
    </recommendedName>
</protein>
<dbReference type="EC" id="3.6.1.73" evidence="9"/>
<gene>
    <name evidence="13" type="ORF">SAMN04488134_11413</name>
</gene>
<evidence type="ECO:0000256" key="5">
    <source>
        <dbReference type="ARBA" id="ARBA00022801"/>
    </source>
</evidence>
<dbReference type="PANTHER" id="PTHR34699:SF2">
    <property type="entry name" value="NON-CANONICAL PURINE NTP PHOSPHATASE_PRRC1 DOMAIN-CONTAINING PROTEIN"/>
    <property type="match status" value="1"/>
</dbReference>
<dbReference type="AlphaFoldDB" id="A0A1H8SZL6"/>
<dbReference type="STRING" id="872970.SAMN04488134_11413"/>
<comment type="catalytic activity">
    <reaction evidence="11">
        <text>XTP + H2O = XDP + phosphate + H(+)</text>
        <dbReference type="Rhea" id="RHEA:28406"/>
        <dbReference type="ChEBI" id="CHEBI:15377"/>
        <dbReference type="ChEBI" id="CHEBI:15378"/>
        <dbReference type="ChEBI" id="CHEBI:43474"/>
        <dbReference type="ChEBI" id="CHEBI:59884"/>
        <dbReference type="ChEBI" id="CHEBI:61314"/>
        <dbReference type="EC" id="3.6.1.73"/>
    </reaction>
</comment>
<dbReference type="PANTHER" id="PTHR34699">
    <property type="match status" value="1"/>
</dbReference>
<comment type="cofactor">
    <cofactor evidence="1">
        <name>Mn(2+)</name>
        <dbReference type="ChEBI" id="CHEBI:29035"/>
    </cofactor>
</comment>
<organism evidence="13 14">
    <name type="scientific">Amphibacillus marinus</name>
    <dbReference type="NCBI Taxonomy" id="872970"/>
    <lineage>
        <taxon>Bacteria</taxon>
        <taxon>Bacillati</taxon>
        <taxon>Bacillota</taxon>
        <taxon>Bacilli</taxon>
        <taxon>Bacillales</taxon>
        <taxon>Bacillaceae</taxon>
        <taxon>Amphibacillus</taxon>
    </lineage>
</organism>
<dbReference type="InterPro" id="IPR029001">
    <property type="entry name" value="ITPase-like_fam"/>
</dbReference>
<reference evidence="13 14" key="1">
    <citation type="submission" date="2016-10" db="EMBL/GenBank/DDBJ databases">
        <authorList>
            <person name="de Groot N.N."/>
        </authorList>
    </citation>
    <scope>NUCLEOTIDE SEQUENCE [LARGE SCALE GENOMIC DNA]</scope>
    <source>
        <strain evidence="13 14">CGMCC 1.10434</strain>
    </source>
</reference>
<dbReference type="InterPro" id="IPR026533">
    <property type="entry name" value="NTPase/PRRC1"/>
</dbReference>
<evidence type="ECO:0000259" key="12">
    <source>
        <dbReference type="Pfam" id="PF01931"/>
    </source>
</evidence>
<dbReference type="EMBL" id="FODJ01000014">
    <property type="protein sequence ID" value="SEO83965.1"/>
    <property type="molecule type" value="Genomic_DNA"/>
</dbReference>
<keyword evidence="5" id="KW-0378">Hydrolase</keyword>
<evidence type="ECO:0000256" key="8">
    <source>
        <dbReference type="ARBA" id="ARBA00023211"/>
    </source>
</evidence>
<keyword evidence="14" id="KW-1185">Reference proteome</keyword>
<evidence type="ECO:0000256" key="7">
    <source>
        <dbReference type="ARBA" id="ARBA00023080"/>
    </source>
</evidence>
<comment type="catalytic activity">
    <reaction evidence="10">
        <text>ITP + H2O = IDP + phosphate + H(+)</text>
        <dbReference type="Rhea" id="RHEA:28330"/>
        <dbReference type="ChEBI" id="CHEBI:15377"/>
        <dbReference type="ChEBI" id="CHEBI:15378"/>
        <dbReference type="ChEBI" id="CHEBI:43474"/>
        <dbReference type="ChEBI" id="CHEBI:58280"/>
        <dbReference type="ChEBI" id="CHEBI:61402"/>
        <dbReference type="EC" id="3.6.1.73"/>
    </reaction>
</comment>
<dbReference type="SUPFAM" id="SSF52972">
    <property type="entry name" value="ITPase-like"/>
    <property type="match status" value="1"/>
</dbReference>
<dbReference type="Gene3D" id="3.90.950.10">
    <property type="match status" value="1"/>
</dbReference>
<comment type="cofactor">
    <cofactor evidence="2">
        <name>Mg(2+)</name>
        <dbReference type="ChEBI" id="CHEBI:18420"/>
    </cofactor>
</comment>
<evidence type="ECO:0000256" key="1">
    <source>
        <dbReference type="ARBA" id="ARBA00001936"/>
    </source>
</evidence>
<dbReference type="GO" id="GO:0103023">
    <property type="term" value="F:ITPase activity"/>
    <property type="evidence" value="ECO:0007669"/>
    <property type="project" value="UniProtKB-EC"/>
</dbReference>
<proteinExistence type="predicted"/>
<keyword evidence="7" id="KW-0546">Nucleotide metabolism</keyword>
<evidence type="ECO:0000313" key="14">
    <source>
        <dbReference type="Proteomes" id="UP000199300"/>
    </source>
</evidence>
<dbReference type="GO" id="GO:0046872">
    <property type="term" value="F:metal ion binding"/>
    <property type="evidence" value="ECO:0007669"/>
    <property type="project" value="UniProtKB-KW"/>
</dbReference>
<dbReference type="Proteomes" id="UP000199300">
    <property type="component" value="Unassembled WGS sequence"/>
</dbReference>
<dbReference type="OrthoDB" id="164951at2"/>
<keyword evidence="6" id="KW-0460">Magnesium</keyword>